<dbReference type="Pfam" id="PF00480">
    <property type="entry name" value="ROK"/>
    <property type="match status" value="1"/>
</dbReference>
<feature type="domain" description="HTH lacI-type" evidence="3">
    <location>
        <begin position="294"/>
        <end position="320"/>
    </location>
</feature>
<dbReference type="CDD" id="cd01392">
    <property type="entry name" value="HTH_LacI"/>
    <property type="match status" value="1"/>
</dbReference>
<dbReference type="SUPFAM" id="SSF53067">
    <property type="entry name" value="Actin-like ATPase domain"/>
    <property type="match status" value="1"/>
</dbReference>
<dbReference type="PROSITE" id="PS00356">
    <property type="entry name" value="HTH_LACI_1"/>
    <property type="match status" value="1"/>
</dbReference>
<dbReference type="eggNOG" id="COG1940">
    <property type="taxonomic scope" value="Bacteria"/>
</dbReference>
<comment type="similarity">
    <text evidence="1">Belongs to the ROK (NagC/XylR) family.</text>
</comment>
<dbReference type="InterPro" id="IPR043129">
    <property type="entry name" value="ATPase_NBD"/>
</dbReference>
<dbReference type="PANTHER" id="PTHR18964">
    <property type="entry name" value="ROK (REPRESSOR, ORF, KINASE) FAMILY"/>
    <property type="match status" value="1"/>
</dbReference>
<evidence type="ECO:0000313" key="5">
    <source>
        <dbReference type="Proteomes" id="UP000195880"/>
    </source>
</evidence>
<dbReference type="STRING" id="67267.GCA_000716675_00450"/>
<reference evidence="4 5" key="1">
    <citation type="submission" date="2017-05" db="EMBL/GenBank/DDBJ databases">
        <title>Streptomyces alboflavus Genome sequencing and assembly.</title>
        <authorList>
            <person name="Wang Y."/>
            <person name="Du B."/>
            <person name="Ding Y."/>
            <person name="Liu H."/>
            <person name="Hou Q."/>
            <person name="Liu K."/>
            <person name="Wang C."/>
            <person name="Yao L."/>
        </authorList>
    </citation>
    <scope>NUCLEOTIDE SEQUENCE [LARGE SCALE GENOMIC DNA]</scope>
    <source>
        <strain evidence="4 5">MDJK44</strain>
    </source>
</reference>
<dbReference type="AlphaFoldDB" id="A0A1Z1WRF7"/>
<sequence>MRHAEHVLGTVVRCATQVDAPAAALWGVAVPGPFDYDKGIARFEGVGKFDDLYGVDVGSVLLDGVWPRPRGAVFLNDAHAFALGEWSAGAARGHRRCVGVTLGTGVGSAFLVDGRVVHEGPGVPPLGRIDLVTAHGRPLEESVSRRALLARYGDRRAEPHDIAARARAGEARAGRVLHEALTTLGTVLAPYVRTSGPRHSWWAGPLPVLGPRRARAARRVGGHPGHRRRGRAGRGRGARGGRGVRGDGVRARRRGYGRTEPSGHVRSAPPKARQEREERVPYARTTRLRAGQPPTLRDVAERAGVSAMTASRVLRDDPRVLPRPATASARRRPPSATGPTRSPAASASAAARAWSAWSSPTSPTPSTRASPSASTPSSRPTA</sequence>
<feature type="region of interest" description="Disordered" evidence="2">
    <location>
        <begin position="217"/>
        <end position="382"/>
    </location>
</feature>
<dbReference type="SUPFAM" id="SSF47413">
    <property type="entry name" value="lambda repressor-like DNA-binding domains"/>
    <property type="match status" value="1"/>
</dbReference>
<dbReference type="InterPro" id="IPR010982">
    <property type="entry name" value="Lambda_DNA-bd_dom_sf"/>
</dbReference>
<gene>
    <name evidence="4" type="ORF">SMD44_08466</name>
</gene>
<dbReference type="Proteomes" id="UP000195880">
    <property type="component" value="Chromosome"/>
</dbReference>
<protein>
    <recommendedName>
        <fullName evidence="3">HTH lacI-type domain-containing protein</fullName>
    </recommendedName>
</protein>
<dbReference type="PROSITE" id="PS50932">
    <property type="entry name" value="HTH_LACI_2"/>
    <property type="match status" value="1"/>
</dbReference>
<evidence type="ECO:0000256" key="1">
    <source>
        <dbReference type="ARBA" id="ARBA00006479"/>
    </source>
</evidence>
<dbReference type="InterPro" id="IPR000600">
    <property type="entry name" value="ROK"/>
</dbReference>
<feature type="compositionally biased region" description="Low complexity" evidence="2">
    <location>
        <begin position="322"/>
        <end position="382"/>
    </location>
</feature>
<dbReference type="KEGG" id="salf:SMD44_08466"/>
<dbReference type="Pfam" id="PF00356">
    <property type="entry name" value="LacI"/>
    <property type="match status" value="1"/>
</dbReference>
<dbReference type="CDD" id="cd23763">
    <property type="entry name" value="ASKHA_ATPase_ROK"/>
    <property type="match status" value="1"/>
</dbReference>
<dbReference type="EMBL" id="CP021748">
    <property type="protein sequence ID" value="ARX88979.1"/>
    <property type="molecule type" value="Genomic_DNA"/>
</dbReference>
<dbReference type="GO" id="GO:0003677">
    <property type="term" value="F:DNA binding"/>
    <property type="evidence" value="ECO:0007669"/>
    <property type="project" value="InterPro"/>
</dbReference>
<keyword evidence="5" id="KW-1185">Reference proteome</keyword>
<dbReference type="InterPro" id="IPR000843">
    <property type="entry name" value="HTH_LacI"/>
</dbReference>
<feature type="compositionally biased region" description="Basic and acidic residues" evidence="2">
    <location>
        <begin position="272"/>
        <end position="281"/>
    </location>
</feature>
<accession>A0A1Z1WRF7</accession>
<evidence type="ECO:0000259" key="3">
    <source>
        <dbReference type="PROSITE" id="PS50932"/>
    </source>
</evidence>
<evidence type="ECO:0000313" key="4">
    <source>
        <dbReference type="EMBL" id="ARX88979.1"/>
    </source>
</evidence>
<feature type="compositionally biased region" description="Basic residues" evidence="2">
    <location>
        <begin position="217"/>
        <end position="239"/>
    </location>
</feature>
<dbReference type="Gene3D" id="3.30.420.40">
    <property type="match status" value="2"/>
</dbReference>
<dbReference type="GO" id="GO:0006355">
    <property type="term" value="P:regulation of DNA-templated transcription"/>
    <property type="evidence" value="ECO:0007669"/>
    <property type="project" value="InterPro"/>
</dbReference>
<proteinExistence type="inferred from homology"/>
<dbReference type="PANTHER" id="PTHR18964:SF169">
    <property type="entry name" value="N-ACETYLMANNOSAMINE KINASE"/>
    <property type="match status" value="1"/>
</dbReference>
<organism evidence="4 5">
    <name type="scientific">Streptomyces alboflavus</name>
    <dbReference type="NCBI Taxonomy" id="67267"/>
    <lineage>
        <taxon>Bacteria</taxon>
        <taxon>Bacillati</taxon>
        <taxon>Actinomycetota</taxon>
        <taxon>Actinomycetes</taxon>
        <taxon>Kitasatosporales</taxon>
        <taxon>Streptomycetaceae</taxon>
        <taxon>Streptomyces</taxon>
    </lineage>
</organism>
<evidence type="ECO:0000256" key="2">
    <source>
        <dbReference type="SAM" id="MobiDB-lite"/>
    </source>
</evidence>
<dbReference type="Gene3D" id="1.10.260.40">
    <property type="entry name" value="lambda repressor-like DNA-binding domains"/>
    <property type="match status" value="1"/>
</dbReference>
<name>A0A1Z1WRF7_9ACTN</name>